<dbReference type="Proteomes" id="UP000070319">
    <property type="component" value="Unassembled WGS sequence"/>
</dbReference>
<dbReference type="InterPro" id="IPR051533">
    <property type="entry name" value="WaaL-like"/>
</dbReference>
<feature type="transmembrane region" description="Helical" evidence="5">
    <location>
        <begin position="351"/>
        <end position="372"/>
    </location>
</feature>
<dbReference type="AlphaFoldDB" id="A0A139LVF3"/>
<feature type="domain" description="O-antigen ligase-related" evidence="6">
    <location>
        <begin position="218"/>
        <end position="366"/>
    </location>
</feature>
<dbReference type="EMBL" id="LTDF01000016">
    <property type="protein sequence ID" value="KXT55420.1"/>
    <property type="molecule type" value="Genomic_DNA"/>
</dbReference>
<evidence type="ECO:0000259" key="6">
    <source>
        <dbReference type="Pfam" id="PF04932"/>
    </source>
</evidence>
<dbReference type="Pfam" id="PF04932">
    <property type="entry name" value="Wzy_C"/>
    <property type="match status" value="1"/>
</dbReference>
<dbReference type="InterPro" id="IPR007016">
    <property type="entry name" value="O-antigen_ligase-rel_domated"/>
</dbReference>
<keyword evidence="4 5" id="KW-0472">Membrane</keyword>
<sequence length="437" mass="49536">MKNYIIDITHNRPFNAFYLLLGLCSTTSLLSIGILGIYISLFSIVLILVFIDLFINQTSSSIYKNTHVDKIFYFWMLISIASSLFGFFYFSTDSFEWQLAALSHIPKMIIYTLLFYLLKKQVNTTMYVRLIAVGILWGAILNLIWALFDAAIYYSNGYSITNELFSGYINALDVRYGMISLTIGGTIRSCGLNIDPANIGFLAPLLASYALKSRKYYLFLLSFISIFTSLSHTAFVGILLVSILSMLTNVKKFLVGLLLLCIIAVPIGFISNNDNGVSAAMINAFVERTEAKEDSSSESTRANYILNFPKAVMLQPSSFLIGTGYFTSSYPYVKNKLASNYEPYDPENTYIATYFDCGMIGFIAFLLLYYSLFKKLRFKCLNYNDSHCYILCAGIESSLLVFLFYHYTIYSVIMLLTIISIIEYDKIKIGNFNNYNV</sequence>
<dbReference type="RefSeq" id="WP_007213774.1">
    <property type="nucleotide sequence ID" value="NZ_KQ968655.1"/>
</dbReference>
<protein>
    <recommendedName>
        <fullName evidence="6">O-antigen ligase-related domain-containing protein</fullName>
    </recommendedName>
</protein>
<dbReference type="PANTHER" id="PTHR37422">
    <property type="entry name" value="TEICHURONIC ACID BIOSYNTHESIS PROTEIN TUAE"/>
    <property type="match status" value="1"/>
</dbReference>
<evidence type="ECO:0000313" key="7">
    <source>
        <dbReference type="EMBL" id="KXT55420.1"/>
    </source>
</evidence>
<dbReference type="PANTHER" id="PTHR37422:SF13">
    <property type="entry name" value="LIPOPOLYSACCHARIDE BIOSYNTHESIS PROTEIN PA4999-RELATED"/>
    <property type="match status" value="1"/>
</dbReference>
<evidence type="ECO:0000256" key="5">
    <source>
        <dbReference type="SAM" id="Phobius"/>
    </source>
</evidence>
<evidence type="ECO:0000313" key="8">
    <source>
        <dbReference type="Proteomes" id="UP000070319"/>
    </source>
</evidence>
<feature type="transmembrane region" description="Helical" evidence="5">
    <location>
        <begin position="399"/>
        <end position="422"/>
    </location>
</feature>
<dbReference type="GO" id="GO:0016020">
    <property type="term" value="C:membrane"/>
    <property type="evidence" value="ECO:0007669"/>
    <property type="project" value="UniProtKB-SubCell"/>
</dbReference>
<feature type="transmembrane region" description="Helical" evidence="5">
    <location>
        <begin position="130"/>
        <end position="154"/>
    </location>
</feature>
<name>A0A139LVF3_9BACE</name>
<keyword evidence="3 5" id="KW-1133">Transmembrane helix</keyword>
<dbReference type="PATRIC" id="fig|329854.7.peg.160"/>
<comment type="caution">
    <text evidence="7">The sequence shown here is derived from an EMBL/GenBank/DDBJ whole genome shotgun (WGS) entry which is preliminary data.</text>
</comment>
<feature type="transmembrane region" description="Helical" evidence="5">
    <location>
        <begin position="17"/>
        <end position="50"/>
    </location>
</feature>
<keyword evidence="2 5" id="KW-0812">Transmembrane</keyword>
<comment type="subcellular location">
    <subcellularLocation>
        <location evidence="1">Membrane</location>
        <topology evidence="1">Multi-pass membrane protein</topology>
    </subcellularLocation>
</comment>
<evidence type="ECO:0000256" key="4">
    <source>
        <dbReference type="ARBA" id="ARBA00023136"/>
    </source>
</evidence>
<proteinExistence type="predicted"/>
<feature type="transmembrane region" description="Helical" evidence="5">
    <location>
        <begin position="216"/>
        <end position="241"/>
    </location>
</feature>
<feature type="transmembrane region" description="Helical" evidence="5">
    <location>
        <begin position="253"/>
        <end position="271"/>
    </location>
</feature>
<feature type="transmembrane region" description="Helical" evidence="5">
    <location>
        <begin position="71"/>
        <end position="91"/>
    </location>
</feature>
<accession>A0A139LVF3</accession>
<organism evidence="7">
    <name type="scientific">Bacteroides intestinalis</name>
    <dbReference type="NCBI Taxonomy" id="329854"/>
    <lineage>
        <taxon>Bacteria</taxon>
        <taxon>Pseudomonadati</taxon>
        <taxon>Bacteroidota</taxon>
        <taxon>Bacteroidia</taxon>
        <taxon>Bacteroidales</taxon>
        <taxon>Bacteroidaceae</taxon>
        <taxon>Bacteroides</taxon>
    </lineage>
</organism>
<gene>
    <name evidence="7" type="ORF">HMPREF2531_00155</name>
</gene>
<evidence type="ECO:0000256" key="2">
    <source>
        <dbReference type="ARBA" id="ARBA00022692"/>
    </source>
</evidence>
<evidence type="ECO:0000256" key="3">
    <source>
        <dbReference type="ARBA" id="ARBA00022989"/>
    </source>
</evidence>
<reference evidence="7 8" key="1">
    <citation type="submission" date="2016-02" db="EMBL/GenBank/DDBJ databases">
        <authorList>
            <person name="Wen L."/>
            <person name="He K."/>
            <person name="Yang H."/>
        </authorList>
    </citation>
    <scope>NUCLEOTIDE SEQUENCE [LARGE SCALE GENOMIC DNA]</scope>
    <source>
        <strain evidence="7 8">KLE1704</strain>
    </source>
</reference>
<feature type="transmembrane region" description="Helical" evidence="5">
    <location>
        <begin position="97"/>
        <end position="118"/>
    </location>
</feature>
<evidence type="ECO:0000256" key="1">
    <source>
        <dbReference type="ARBA" id="ARBA00004141"/>
    </source>
</evidence>